<gene>
    <name evidence="1" type="ordered locus">Theco_0390</name>
</gene>
<dbReference type="Proteomes" id="UP000010795">
    <property type="component" value="Chromosome"/>
</dbReference>
<dbReference type="EMBL" id="CP003255">
    <property type="protein sequence ID" value="AGA56613.1"/>
    <property type="molecule type" value="Genomic_DNA"/>
</dbReference>
<dbReference type="KEGG" id="tco:Theco_0390"/>
<evidence type="ECO:0000313" key="1">
    <source>
        <dbReference type="EMBL" id="AGA56613.1"/>
    </source>
</evidence>
<organism evidence="1 2">
    <name type="scientific">Thermobacillus composti (strain DSM 18247 / JCM 13945 / KWC4)</name>
    <dbReference type="NCBI Taxonomy" id="717605"/>
    <lineage>
        <taxon>Bacteria</taxon>
        <taxon>Bacillati</taxon>
        <taxon>Bacillota</taxon>
        <taxon>Bacilli</taxon>
        <taxon>Bacillales</taxon>
        <taxon>Paenibacillaceae</taxon>
        <taxon>Thermobacillus</taxon>
    </lineage>
</organism>
<reference evidence="2" key="1">
    <citation type="submission" date="2012-01" db="EMBL/GenBank/DDBJ databases">
        <title>Complete sequence of chromosome of Thermobacillus composti KWC4.</title>
        <authorList>
            <person name="Lucas S."/>
            <person name="Han J."/>
            <person name="Lapidus A."/>
            <person name="Cheng J.-F."/>
            <person name="Goodwin L."/>
            <person name="Pitluck S."/>
            <person name="Peters L."/>
            <person name="Ovchinnikova G."/>
            <person name="Teshima H."/>
            <person name="Detter J.C."/>
            <person name="Han C."/>
            <person name="Tapia R."/>
            <person name="Land M."/>
            <person name="Hauser L."/>
            <person name="Kyrpides N."/>
            <person name="Ivanova N."/>
            <person name="Pagani I."/>
            <person name="Anderson I."/>
            <person name="Woyke T."/>
        </authorList>
    </citation>
    <scope>NUCLEOTIDE SEQUENCE [LARGE SCALE GENOMIC DNA]</scope>
    <source>
        <strain evidence="2">DSM 18247 / JCM 13945 / KWC4</strain>
    </source>
</reference>
<sequence length="225" mass="25913">MRAYRIRTCKHLMDKIDEQSVVDNSRHPVNRFSQPFGVVNPAQMKIDNVVPAVCHEERPVFLPDFRRIPGLFEFFQRVFVGEGYNFHRQREFSQLLHPFGGIRDDNDLSRKGGDDFLPQQRASAAFDGVKVLVDLIRAVDRKIDGFDLIDIQYPDSRRCGQFMGLPGGGDTCNVQACSDPFRQALDHVISRRPRAETYDHAVLHQLRRPCADQLFLHQLFLVHPV</sequence>
<dbReference type="STRING" id="717605.Theco_0390"/>
<protein>
    <submittedName>
        <fullName evidence="1">Uncharacterized protein</fullName>
    </submittedName>
</protein>
<dbReference type="HOGENOM" id="CLU_1229400_0_0_9"/>
<dbReference type="AlphaFoldDB" id="L0E8I6"/>
<keyword evidence="2" id="KW-1185">Reference proteome</keyword>
<name>L0E8I6_THECK</name>
<evidence type="ECO:0000313" key="2">
    <source>
        <dbReference type="Proteomes" id="UP000010795"/>
    </source>
</evidence>
<proteinExistence type="predicted"/>
<accession>L0E8I6</accession>